<reference evidence="6" key="1">
    <citation type="submission" date="2016-10" db="EMBL/GenBank/DDBJ databases">
        <authorList>
            <person name="Varghese N."/>
            <person name="Submissions S."/>
        </authorList>
    </citation>
    <scope>NUCLEOTIDE SEQUENCE [LARGE SCALE GENOMIC DNA]</scope>
    <source>
        <strain evidence="6">CCM 7469</strain>
    </source>
</reference>
<dbReference type="PANTHER" id="PTHR47894:SF1">
    <property type="entry name" value="HTH-TYPE TRANSCRIPTIONAL REGULATOR VQSM"/>
    <property type="match status" value="1"/>
</dbReference>
<dbReference type="GO" id="GO:0005829">
    <property type="term" value="C:cytosol"/>
    <property type="evidence" value="ECO:0007669"/>
    <property type="project" value="TreeGrafter"/>
</dbReference>
<dbReference type="AlphaFoldDB" id="A0A1G8JYL1"/>
<dbReference type="STRING" id="428992.SAMN05216272_108141"/>
<dbReference type="SUPFAM" id="SSF46689">
    <property type="entry name" value="Homeodomain-like"/>
    <property type="match status" value="1"/>
</dbReference>
<evidence type="ECO:0000256" key="3">
    <source>
        <dbReference type="ARBA" id="ARBA00023163"/>
    </source>
</evidence>
<organism evidence="5 6">
    <name type="scientific">Pseudomonas panipatensis</name>
    <dbReference type="NCBI Taxonomy" id="428992"/>
    <lineage>
        <taxon>Bacteria</taxon>
        <taxon>Pseudomonadati</taxon>
        <taxon>Pseudomonadota</taxon>
        <taxon>Gammaproteobacteria</taxon>
        <taxon>Pseudomonadales</taxon>
        <taxon>Pseudomonadaceae</taxon>
        <taxon>Pseudomonas</taxon>
    </lineage>
</organism>
<proteinExistence type="predicted"/>
<dbReference type="GO" id="GO:0000976">
    <property type="term" value="F:transcription cis-regulatory region binding"/>
    <property type="evidence" value="ECO:0007669"/>
    <property type="project" value="TreeGrafter"/>
</dbReference>
<evidence type="ECO:0000256" key="2">
    <source>
        <dbReference type="ARBA" id="ARBA00023125"/>
    </source>
</evidence>
<keyword evidence="3" id="KW-0804">Transcription</keyword>
<dbReference type="InterPro" id="IPR009057">
    <property type="entry name" value="Homeodomain-like_sf"/>
</dbReference>
<dbReference type="PROSITE" id="PS01124">
    <property type="entry name" value="HTH_ARAC_FAMILY_2"/>
    <property type="match status" value="1"/>
</dbReference>
<dbReference type="SMART" id="SM00342">
    <property type="entry name" value="HTH_ARAC"/>
    <property type="match status" value="1"/>
</dbReference>
<evidence type="ECO:0000313" key="6">
    <source>
        <dbReference type="Proteomes" id="UP000199636"/>
    </source>
</evidence>
<protein>
    <submittedName>
        <fullName evidence="5">AraC-type DNA-binding protein</fullName>
    </submittedName>
</protein>
<evidence type="ECO:0000256" key="1">
    <source>
        <dbReference type="ARBA" id="ARBA00023015"/>
    </source>
</evidence>
<dbReference type="RefSeq" id="WP_090265078.1">
    <property type="nucleotide sequence ID" value="NZ_FNDS01000008.1"/>
</dbReference>
<keyword evidence="2 5" id="KW-0238">DNA-binding</keyword>
<dbReference type="EMBL" id="FNDS01000008">
    <property type="protein sequence ID" value="SDI36312.1"/>
    <property type="molecule type" value="Genomic_DNA"/>
</dbReference>
<dbReference type="Pfam" id="PF12833">
    <property type="entry name" value="HTH_18"/>
    <property type="match status" value="1"/>
</dbReference>
<dbReference type="InterPro" id="IPR018060">
    <property type="entry name" value="HTH_AraC"/>
</dbReference>
<dbReference type="OrthoDB" id="5582699at2"/>
<dbReference type="Gene3D" id="1.10.10.60">
    <property type="entry name" value="Homeodomain-like"/>
    <property type="match status" value="1"/>
</dbReference>
<sequence>MPAFQLPEQRILTTLHTVVLATEVLSQAGIPRARLLEGSGIAEADLQNAEKFVSHAQELRVFANALSCHQDPALGLYLGLRMHVSAYGILGYSMLASRTLRDALQHAMHYPDLLGTYFRLALQDHGDEVRLSADGYRYAPELTVFNTELCMTSLLTVVRDLLGESVRPRRLLLAYRPPLHAHAYAERLGCPVEFGAPTSALCFGPALLERPLPLADPVSCRNGLQQCQRLSAALSSRGDILDVIRRHLANHLQESRSLETVARHLHRSSRTLRRHLQQHNTSYQQVLDEVRYDKARQLLKDTDLPIYLIAEQLGYSETASFRHAFQRWSGYSPSLYRG</sequence>
<gene>
    <name evidence="5" type="ORF">SAMN05216272_108141</name>
</gene>
<keyword evidence="6" id="KW-1185">Reference proteome</keyword>
<name>A0A1G8JYL1_9PSED</name>
<dbReference type="GO" id="GO:0003700">
    <property type="term" value="F:DNA-binding transcription factor activity"/>
    <property type="evidence" value="ECO:0007669"/>
    <property type="project" value="InterPro"/>
</dbReference>
<dbReference type="Proteomes" id="UP000199636">
    <property type="component" value="Unassembled WGS sequence"/>
</dbReference>
<dbReference type="InterPro" id="IPR032687">
    <property type="entry name" value="AraC-type_N"/>
</dbReference>
<dbReference type="Pfam" id="PF12625">
    <property type="entry name" value="Arabinose_bd"/>
    <property type="match status" value="1"/>
</dbReference>
<evidence type="ECO:0000259" key="4">
    <source>
        <dbReference type="PROSITE" id="PS01124"/>
    </source>
</evidence>
<dbReference type="PANTHER" id="PTHR47894">
    <property type="entry name" value="HTH-TYPE TRANSCRIPTIONAL REGULATOR GADX"/>
    <property type="match status" value="1"/>
</dbReference>
<keyword evidence="1" id="KW-0805">Transcription regulation</keyword>
<evidence type="ECO:0000313" key="5">
    <source>
        <dbReference type="EMBL" id="SDI36312.1"/>
    </source>
</evidence>
<feature type="domain" description="HTH araC/xylS-type" evidence="4">
    <location>
        <begin position="242"/>
        <end position="338"/>
    </location>
</feature>
<accession>A0A1G8JYL1</accession>